<sequence length="110" mass="13097">MKVNLKLSPMQLNALVHHFPKPPFTPEKNREIRVARSVLEKVSLKFEKKELETKRLPTRNSKPVKIKFSFEYYEAHYLEKFIEVAETFPMSVYDRNVLLYIKSNLNQQLS</sequence>
<dbReference type="Proteomes" id="UP000247681">
    <property type="component" value="Unassembled WGS sequence"/>
</dbReference>
<protein>
    <submittedName>
        <fullName evidence="1">Uncharacterized protein</fullName>
    </submittedName>
</protein>
<keyword evidence="2" id="KW-1185">Reference proteome</keyword>
<evidence type="ECO:0000313" key="1">
    <source>
        <dbReference type="EMBL" id="PXY44499.1"/>
    </source>
</evidence>
<gene>
    <name evidence="1" type="ORF">DMB68_13610</name>
</gene>
<proteinExistence type="predicted"/>
<evidence type="ECO:0000313" key="2">
    <source>
        <dbReference type="Proteomes" id="UP000247681"/>
    </source>
</evidence>
<name>A0A2V4BZR6_9FLAO</name>
<organism evidence="1 2">
    <name type="scientific">Flavobacterium hydrophilum</name>
    <dbReference type="NCBI Taxonomy" id="2211445"/>
    <lineage>
        <taxon>Bacteria</taxon>
        <taxon>Pseudomonadati</taxon>
        <taxon>Bacteroidota</taxon>
        <taxon>Flavobacteriia</taxon>
        <taxon>Flavobacteriales</taxon>
        <taxon>Flavobacteriaceae</taxon>
        <taxon>Flavobacterium</taxon>
    </lineage>
</organism>
<dbReference type="OrthoDB" id="1368820at2"/>
<reference evidence="1 2" key="1">
    <citation type="submission" date="2018-05" db="EMBL/GenBank/DDBJ databases">
        <title>Flavobacterium sp. strain IMCC34758, incomplete genome.</title>
        <authorList>
            <person name="Joung Y."/>
        </authorList>
    </citation>
    <scope>NUCLEOTIDE SEQUENCE [LARGE SCALE GENOMIC DNA]</scope>
    <source>
        <strain evidence="1 2">IMCC34758</strain>
    </source>
</reference>
<dbReference type="AlphaFoldDB" id="A0A2V4BZR6"/>
<dbReference type="EMBL" id="QJHL01000003">
    <property type="protein sequence ID" value="PXY44499.1"/>
    <property type="molecule type" value="Genomic_DNA"/>
</dbReference>
<comment type="caution">
    <text evidence="1">The sequence shown here is derived from an EMBL/GenBank/DDBJ whole genome shotgun (WGS) entry which is preliminary data.</text>
</comment>
<accession>A0A2V4BZR6</accession>
<dbReference type="RefSeq" id="WP_110347226.1">
    <property type="nucleotide sequence ID" value="NZ_QJHL01000003.1"/>
</dbReference>